<reference evidence="2" key="1">
    <citation type="submission" date="2019-06" db="EMBL/GenBank/DDBJ databases">
        <title>Draft genome sequence of the griseofulvin-producing fungus Xylaria cubensis strain G536.</title>
        <authorList>
            <person name="Mead M.E."/>
            <person name="Raja H.A."/>
            <person name="Steenwyk J.L."/>
            <person name="Knowles S.L."/>
            <person name="Oberlies N.H."/>
            <person name="Rokas A."/>
        </authorList>
    </citation>
    <scope>NUCLEOTIDE SEQUENCE [LARGE SCALE GENOMIC DNA]</scope>
    <source>
        <strain evidence="2">G536</strain>
    </source>
</reference>
<dbReference type="EMBL" id="VFLP01000012">
    <property type="protein sequence ID" value="TRX96135.1"/>
    <property type="molecule type" value="Genomic_DNA"/>
</dbReference>
<organism evidence="1 2">
    <name type="scientific">Xylaria flabelliformis</name>
    <dbReference type="NCBI Taxonomy" id="2512241"/>
    <lineage>
        <taxon>Eukaryota</taxon>
        <taxon>Fungi</taxon>
        <taxon>Dikarya</taxon>
        <taxon>Ascomycota</taxon>
        <taxon>Pezizomycotina</taxon>
        <taxon>Sordariomycetes</taxon>
        <taxon>Xylariomycetidae</taxon>
        <taxon>Xylariales</taxon>
        <taxon>Xylariaceae</taxon>
        <taxon>Xylaria</taxon>
    </lineage>
</organism>
<gene>
    <name evidence="1" type="ORF">FHL15_002859</name>
</gene>
<dbReference type="AlphaFoldDB" id="A0A553I7F5"/>
<accession>A0A553I7F5</accession>
<dbReference type="Proteomes" id="UP000319160">
    <property type="component" value="Unassembled WGS sequence"/>
</dbReference>
<keyword evidence="2" id="KW-1185">Reference proteome</keyword>
<name>A0A553I7F5_9PEZI</name>
<dbReference type="OrthoDB" id="10586032at2759"/>
<evidence type="ECO:0000313" key="2">
    <source>
        <dbReference type="Proteomes" id="UP000319160"/>
    </source>
</evidence>
<protein>
    <submittedName>
        <fullName evidence="1">Uncharacterized protein</fullName>
    </submittedName>
</protein>
<comment type="caution">
    <text evidence="1">The sequence shown here is derived from an EMBL/GenBank/DDBJ whole genome shotgun (WGS) entry which is preliminary data.</text>
</comment>
<proteinExistence type="predicted"/>
<sequence length="176" mass="20373">MLWAGGVGHLKMSRKWQAQRYVLTGFFVVTRGYNKGTLTRESLALERRQEVGLIPKGTADPHGQSLGRTRIQSRGATRCDYVGEKVKSRVGSFWMTFYGPGFPEKNCTRERQWYYIHLTPGSSQKDWRYIRRYAKTSTAHRLGHLGRHSFASHDMRWAEMADERITVVESAERMSQ</sequence>
<evidence type="ECO:0000313" key="1">
    <source>
        <dbReference type="EMBL" id="TRX96135.1"/>
    </source>
</evidence>